<comment type="caution">
    <text evidence="3">The sequence shown here is derived from an EMBL/GenBank/DDBJ whole genome shotgun (WGS) entry which is preliminary data.</text>
</comment>
<proteinExistence type="predicted"/>
<gene>
    <name evidence="3" type="ORF">ABIE19_001887</name>
</gene>
<reference evidence="3 4" key="1">
    <citation type="submission" date="2024-06" db="EMBL/GenBank/DDBJ databases">
        <title>Sorghum-associated microbial communities from plants grown in Nebraska, USA.</title>
        <authorList>
            <person name="Schachtman D."/>
        </authorList>
    </citation>
    <scope>NUCLEOTIDE SEQUENCE [LARGE SCALE GENOMIC DNA]</scope>
    <source>
        <strain evidence="3 4">2814</strain>
    </source>
</reference>
<dbReference type="EMBL" id="JBEPTF010000002">
    <property type="protein sequence ID" value="MET4683957.1"/>
    <property type="molecule type" value="Genomic_DNA"/>
</dbReference>
<accession>A0ABV2RBN5</accession>
<organism evidence="3 4">
    <name type="scientific">Brevundimonas faecalis</name>
    <dbReference type="NCBI Taxonomy" id="947378"/>
    <lineage>
        <taxon>Bacteria</taxon>
        <taxon>Pseudomonadati</taxon>
        <taxon>Pseudomonadota</taxon>
        <taxon>Alphaproteobacteria</taxon>
        <taxon>Caulobacterales</taxon>
        <taxon>Caulobacteraceae</taxon>
        <taxon>Brevundimonas</taxon>
    </lineage>
</organism>
<evidence type="ECO:0000256" key="1">
    <source>
        <dbReference type="SAM" id="Phobius"/>
    </source>
</evidence>
<protein>
    <submittedName>
        <fullName evidence="3">Flp pilus assembly protein TadG</fullName>
    </submittedName>
</protein>
<keyword evidence="1" id="KW-0812">Transmembrane</keyword>
<keyword evidence="1" id="KW-1133">Transmembrane helix</keyword>
<sequence>MRRMADFIARPSRIAPRLRRDRRGATAVEFAMVALPFFMMLFAILEIGVILTLDAVMETAVADTSRLVRTGQANNLTQDQIKERFCAHMSVFSGDCSSRVYLDVRSIEAFEDASGPNPTSGDAFNTKDLGYTSGVANQKMLVRIWYKHPVATPFLAQALTRMKNGSVYLTTTMAFQNEPYS</sequence>
<evidence type="ECO:0000313" key="3">
    <source>
        <dbReference type="EMBL" id="MET4683957.1"/>
    </source>
</evidence>
<dbReference type="Pfam" id="PF07811">
    <property type="entry name" value="TadE"/>
    <property type="match status" value="1"/>
</dbReference>
<evidence type="ECO:0000259" key="2">
    <source>
        <dbReference type="Pfam" id="PF07811"/>
    </source>
</evidence>
<dbReference type="RefSeq" id="WP_354088909.1">
    <property type="nucleotide sequence ID" value="NZ_JBEPTF010000002.1"/>
</dbReference>
<dbReference type="Proteomes" id="UP001549313">
    <property type="component" value="Unassembled WGS sequence"/>
</dbReference>
<evidence type="ECO:0000313" key="4">
    <source>
        <dbReference type="Proteomes" id="UP001549313"/>
    </source>
</evidence>
<feature type="domain" description="TadE-like" evidence="2">
    <location>
        <begin position="24"/>
        <end position="66"/>
    </location>
</feature>
<dbReference type="InterPro" id="IPR012495">
    <property type="entry name" value="TadE-like_dom"/>
</dbReference>
<keyword evidence="4" id="KW-1185">Reference proteome</keyword>
<keyword evidence="1" id="KW-0472">Membrane</keyword>
<feature type="transmembrane region" description="Helical" evidence="1">
    <location>
        <begin position="27"/>
        <end position="51"/>
    </location>
</feature>
<name>A0ABV2RBN5_9CAUL</name>